<name>A0ABS0PH39_9BRAD</name>
<evidence type="ECO:0000313" key="1">
    <source>
        <dbReference type="EMBL" id="MBH5396507.1"/>
    </source>
</evidence>
<keyword evidence="2" id="KW-1185">Reference proteome</keyword>
<dbReference type="EMBL" id="JACCHP010000001">
    <property type="protein sequence ID" value="MBH5396507.1"/>
    <property type="molecule type" value="Genomic_DNA"/>
</dbReference>
<reference evidence="1 2" key="1">
    <citation type="submission" date="2020-07" db="EMBL/GenBank/DDBJ databases">
        <title>Bradyrhizobium diversity isolated from nodules of indigenous legumes of Western Australia.</title>
        <authorList>
            <person name="Klepa M.S."/>
        </authorList>
    </citation>
    <scope>NUCLEOTIDE SEQUENCE [LARGE SCALE GENOMIC DNA]</scope>
    <source>
        <strain evidence="1 2">CNPSo 4010</strain>
    </source>
</reference>
<gene>
    <name evidence="1" type="ORF">HZZ13_01620</name>
</gene>
<sequence length="86" mass="9715">MSFQNSLTRALGEIDRAGDIVKYSTVVVTRDKQLRNVDLSVFQKGAAVEFQFLPSFEESIHSKRAKRRCGAIRIVQLTQSEAVRLC</sequence>
<comment type="caution">
    <text evidence="1">The sequence shown here is derived from an EMBL/GenBank/DDBJ whole genome shotgun (WGS) entry which is preliminary data.</text>
</comment>
<organism evidence="1 2">
    <name type="scientific">Bradyrhizobium agreste</name>
    <dbReference type="NCBI Taxonomy" id="2751811"/>
    <lineage>
        <taxon>Bacteria</taxon>
        <taxon>Pseudomonadati</taxon>
        <taxon>Pseudomonadota</taxon>
        <taxon>Alphaproteobacteria</taxon>
        <taxon>Hyphomicrobiales</taxon>
        <taxon>Nitrobacteraceae</taxon>
        <taxon>Bradyrhizobium</taxon>
    </lineage>
</organism>
<evidence type="ECO:0000313" key="2">
    <source>
        <dbReference type="Proteomes" id="UP000807370"/>
    </source>
</evidence>
<dbReference type="RefSeq" id="WP_197957920.1">
    <property type="nucleotide sequence ID" value="NZ_JACCHP010000001.1"/>
</dbReference>
<evidence type="ECO:0008006" key="3">
    <source>
        <dbReference type="Google" id="ProtNLM"/>
    </source>
</evidence>
<protein>
    <recommendedName>
        <fullName evidence="3">PIN domain-containing protein</fullName>
    </recommendedName>
</protein>
<dbReference type="Proteomes" id="UP000807370">
    <property type="component" value="Unassembled WGS sequence"/>
</dbReference>
<proteinExistence type="predicted"/>
<accession>A0ABS0PH39</accession>